<protein>
    <recommendedName>
        <fullName evidence="5">Protein kinase domain-containing protein</fullName>
    </recommendedName>
</protein>
<dbReference type="InParanoid" id="A0A0D2HXK2"/>
<organism evidence="6 7">
    <name type="scientific">Dethiosulfatarculus sandiegensis</name>
    <dbReference type="NCBI Taxonomy" id="1429043"/>
    <lineage>
        <taxon>Bacteria</taxon>
        <taxon>Pseudomonadati</taxon>
        <taxon>Thermodesulfobacteriota</taxon>
        <taxon>Desulfarculia</taxon>
        <taxon>Desulfarculales</taxon>
        <taxon>Desulfarculaceae</taxon>
        <taxon>Dethiosulfatarculus</taxon>
    </lineage>
</organism>
<dbReference type="Gene3D" id="1.10.510.10">
    <property type="entry name" value="Transferase(Phosphotransferase) domain 1"/>
    <property type="match status" value="1"/>
</dbReference>
<evidence type="ECO:0000256" key="4">
    <source>
        <dbReference type="ARBA" id="ARBA00022840"/>
    </source>
</evidence>
<dbReference type="GO" id="GO:0004674">
    <property type="term" value="F:protein serine/threonine kinase activity"/>
    <property type="evidence" value="ECO:0007669"/>
    <property type="project" value="TreeGrafter"/>
</dbReference>
<dbReference type="Proteomes" id="UP000032233">
    <property type="component" value="Unassembled WGS sequence"/>
</dbReference>
<evidence type="ECO:0000256" key="2">
    <source>
        <dbReference type="ARBA" id="ARBA00022741"/>
    </source>
</evidence>
<keyword evidence="2" id="KW-0547">Nucleotide-binding</keyword>
<dbReference type="OrthoDB" id="9801841at2"/>
<name>A0A0D2HXK2_9BACT</name>
<keyword evidence="7" id="KW-1185">Reference proteome</keyword>
<dbReference type="RefSeq" id="WP_044347249.1">
    <property type="nucleotide sequence ID" value="NZ_AZAC01000005.1"/>
</dbReference>
<sequence length="345" mass="38597">MGKGFEDPKWKLGNRLGEGGQSHVYLATEKGKENSGSYALKKLKNTASDQAYARFYNEIDAVKQLDDPNIIKIVDYSEPDSAEHYYVMEYIEGAQSLDKVIFSDQNPYYKNALKALDLFEQICLALEACAHAGTPVVHRDICPQNILFLKDEKIKLIDFGLCQMENNNLITLVDEGVGTANYMAPECESGSVGYITARADLYSAAKVMWSAITGERAFARESPVFRHNSMNLKCNDEPATWHLCHLFEKTIRNDPNNRWGSAQEALSAIKKVRRIVRNGYLPLEEQSFTCPSCGFGDLEPFPGGPLLSGIKPPNIQAKRCPYCGICLVFDSEIISKNLESKRNLD</sequence>
<dbReference type="PANTHER" id="PTHR43289:SF6">
    <property type="entry name" value="SERINE_THREONINE-PROTEIN KINASE NEKL-3"/>
    <property type="match status" value="1"/>
</dbReference>
<dbReference type="CDD" id="cd14014">
    <property type="entry name" value="STKc_PknB_like"/>
    <property type="match status" value="1"/>
</dbReference>
<evidence type="ECO:0000256" key="1">
    <source>
        <dbReference type="ARBA" id="ARBA00022679"/>
    </source>
</evidence>
<feature type="domain" description="Protein kinase" evidence="5">
    <location>
        <begin position="10"/>
        <end position="281"/>
    </location>
</feature>
<comment type="caution">
    <text evidence="6">The sequence shown here is derived from an EMBL/GenBank/DDBJ whole genome shotgun (WGS) entry which is preliminary data.</text>
</comment>
<dbReference type="EMBL" id="AZAC01000005">
    <property type="protein sequence ID" value="KIX15028.1"/>
    <property type="molecule type" value="Genomic_DNA"/>
</dbReference>
<dbReference type="PROSITE" id="PS50011">
    <property type="entry name" value="PROTEIN_KINASE_DOM"/>
    <property type="match status" value="1"/>
</dbReference>
<evidence type="ECO:0000313" key="6">
    <source>
        <dbReference type="EMBL" id="KIX15028.1"/>
    </source>
</evidence>
<keyword evidence="3" id="KW-0418">Kinase</keyword>
<evidence type="ECO:0000256" key="3">
    <source>
        <dbReference type="ARBA" id="ARBA00022777"/>
    </source>
</evidence>
<reference evidence="6 7" key="1">
    <citation type="submission" date="2013-11" db="EMBL/GenBank/DDBJ databases">
        <title>Metagenomic analysis of a methanogenic consortium involved in long chain n-alkane degradation.</title>
        <authorList>
            <person name="Davidova I.A."/>
            <person name="Callaghan A.V."/>
            <person name="Wawrik B."/>
            <person name="Pruitt S."/>
            <person name="Marks C."/>
            <person name="Duncan K.E."/>
            <person name="Suflita J.M."/>
        </authorList>
    </citation>
    <scope>NUCLEOTIDE SEQUENCE [LARGE SCALE GENOMIC DNA]</scope>
    <source>
        <strain evidence="6 7">SPR</strain>
    </source>
</reference>
<dbReference type="STRING" id="1429043.X474_05645"/>
<evidence type="ECO:0000259" key="5">
    <source>
        <dbReference type="PROSITE" id="PS50011"/>
    </source>
</evidence>
<dbReference type="InterPro" id="IPR011009">
    <property type="entry name" value="Kinase-like_dom_sf"/>
</dbReference>
<dbReference type="PROSITE" id="PS00109">
    <property type="entry name" value="PROTEIN_KINASE_TYR"/>
    <property type="match status" value="1"/>
</dbReference>
<dbReference type="PANTHER" id="PTHR43289">
    <property type="entry name" value="MITOGEN-ACTIVATED PROTEIN KINASE KINASE KINASE 20-RELATED"/>
    <property type="match status" value="1"/>
</dbReference>
<keyword evidence="1" id="KW-0808">Transferase</keyword>
<dbReference type="SUPFAM" id="SSF56112">
    <property type="entry name" value="Protein kinase-like (PK-like)"/>
    <property type="match status" value="1"/>
</dbReference>
<dbReference type="GO" id="GO:0005524">
    <property type="term" value="F:ATP binding"/>
    <property type="evidence" value="ECO:0007669"/>
    <property type="project" value="UniProtKB-KW"/>
</dbReference>
<proteinExistence type="predicted"/>
<gene>
    <name evidence="6" type="ORF">X474_05645</name>
</gene>
<evidence type="ECO:0000313" key="7">
    <source>
        <dbReference type="Proteomes" id="UP000032233"/>
    </source>
</evidence>
<dbReference type="AlphaFoldDB" id="A0A0D2HXK2"/>
<dbReference type="InterPro" id="IPR000719">
    <property type="entry name" value="Prot_kinase_dom"/>
</dbReference>
<dbReference type="Pfam" id="PF00069">
    <property type="entry name" value="Pkinase"/>
    <property type="match status" value="1"/>
</dbReference>
<accession>A0A0D2HXK2</accession>
<keyword evidence="4" id="KW-0067">ATP-binding</keyword>
<dbReference type="InterPro" id="IPR008266">
    <property type="entry name" value="Tyr_kinase_AS"/>
</dbReference>